<organism evidence="8 9">
    <name type="scientific">Candidatus Litorirhabdus singularis</name>
    <dbReference type="NCBI Taxonomy" id="2518993"/>
    <lineage>
        <taxon>Bacteria</taxon>
        <taxon>Pseudomonadati</taxon>
        <taxon>Pseudomonadota</taxon>
        <taxon>Gammaproteobacteria</taxon>
        <taxon>Cellvibrionales</taxon>
        <taxon>Halieaceae</taxon>
        <taxon>Candidatus Litorirhabdus</taxon>
    </lineage>
</organism>
<dbReference type="Gene3D" id="3.40.50.150">
    <property type="entry name" value="Vaccinia Virus protein VP39"/>
    <property type="match status" value="1"/>
</dbReference>
<feature type="binding site" evidence="5 6">
    <location>
        <position position="236"/>
    </location>
    <ligand>
        <name>S-adenosyl-L-methionine</name>
        <dbReference type="ChEBI" id="CHEBI:59789"/>
    </ligand>
</feature>
<feature type="binding site" evidence="5 6">
    <location>
        <position position="215"/>
    </location>
    <ligand>
        <name>S-adenosyl-L-methionine</name>
        <dbReference type="ChEBI" id="CHEBI:59789"/>
    </ligand>
</feature>
<dbReference type="PROSITE" id="PS01230">
    <property type="entry name" value="TRMA_1"/>
    <property type="match status" value="1"/>
</dbReference>
<dbReference type="EMBL" id="SHNN01000002">
    <property type="protein sequence ID" value="MCX2981392.1"/>
    <property type="molecule type" value="Genomic_DNA"/>
</dbReference>
<dbReference type="SUPFAM" id="SSF53335">
    <property type="entry name" value="S-adenosyl-L-methionine-dependent methyltransferases"/>
    <property type="match status" value="1"/>
</dbReference>
<dbReference type="GO" id="GO:0030697">
    <property type="term" value="F:tRNA (uracil(54)-C5)-methyltransferase activity, S-adenosyl methionine-dependent"/>
    <property type="evidence" value="ECO:0007669"/>
    <property type="project" value="UniProtKB-EC"/>
</dbReference>
<feature type="active site" evidence="7">
    <location>
        <position position="323"/>
    </location>
</feature>
<evidence type="ECO:0000256" key="7">
    <source>
        <dbReference type="PROSITE-ProRule" id="PRU10015"/>
    </source>
</evidence>
<gene>
    <name evidence="5 8" type="primary">trmA</name>
    <name evidence="8" type="ORF">EYC98_11005</name>
</gene>
<feature type="binding site" evidence="5 6">
    <location>
        <position position="298"/>
    </location>
    <ligand>
        <name>S-adenosyl-L-methionine</name>
        <dbReference type="ChEBI" id="CHEBI:59789"/>
    </ligand>
</feature>
<keyword evidence="1 5" id="KW-0489">Methyltransferase</keyword>
<dbReference type="InterPro" id="IPR010280">
    <property type="entry name" value="U5_MeTrfase_fam"/>
</dbReference>
<dbReference type="Pfam" id="PF05958">
    <property type="entry name" value="tRNA_U5-meth_tr"/>
    <property type="match status" value="1"/>
</dbReference>
<sequence length="365" mass="41501">MVALSAFQPHNYDALLQSKREHLEQLLAPFSVPATKVFDSPPDSFRMRAEFRIWHDGDDMFYAMFDPGRPRDPLRVDTFPIASQRIQTAMQPLLDKLLANPELRRKLFQVEFLSTQTDQLLITLIYHRQLDDTWQEQAAHLETALDAKVIGRARKQRLVLSQDYVDEQLTIGRRVFHYRQFEQGFTQPNANVNSKMIEWACEQARGCSGDLLELYCGNGNFTLPLAGHFDKVLATEVSKASMNSARFNQQRNNINNLELVRLAAEEVVEALAGARPFRRLAHLENGLAGYNFGTVFVDPPRAGLDAATEKLVSQFDNIIYISCNPVTLAGNLESICRTHSVQACALFDQFPYTQHVECGVLLQRR</sequence>
<evidence type="ECO:0000256" key="5">
    <source>
        <dbReference type="HAMAP-Rule" id="MF_01011"/>
    </source>
</evidence>
<keyword evidence="4 5" id="KW-0819">tRNA processing</keyword>
<reference evidence="8" key="1">
    <citation type="submission" date="2019-02" db="EMBL/GenBank/DDBJ databases">
        <authorList>
            <person name="Li S.-H."/>
        </authorList>
    </citation>
    <scope>NUCLEOTIDE SEQUENCE</scope>
    <source>
        <strain evidence="8">IMCC14734</strain>
    </source>
</reference>
<accession>A0ABT3TJ52</accession>
<comment type="similarity">
    <text evidence="5">Belongs to the class I-like SAM-binding methyltransferase superfamily. RNA M5U methyltransferase family. TrmA subfamily.</text>
</comment>
<evidence type="ECO:0000256" key="2">
    <source>
        <dbReference type="ARBA" id="ARBA00022679"/>
    </source>
</evidence>
<evidence type="ECO:0000256" key="4">
    <source>
        <dbReference type="ARBA" id="ARBA00022694"/>
    </source>
</evidence>
<evidence type="ECO:0000313" key="8">
    <source>
        <dbReference type="EMBL" id="MCX2981392.1"/>
    </source>
</evidence>
<dbReference type="Proteomes" id="UP001143362">
    <property type="component" value="Unassembled WGS sequence"/>
</dbReference>
<comment type="function">
    <text evidence="5">Dual-specificity methyltransferase that catalyzes the formation of 5-methyluridine at position 54 (m5U54) in all tRNAs, and that of position 341 (m5U341) in tmRNA (transfer-mRNA).</text>
</comment>
<dbReference type="NCBIfam" id="TIGR02143">
    <property type="entry name" value="trmA_only"/>
    <property type="match status" value="1"/>
</dbReference>
<comment type="caution">
    <text evidence="8">The sequence shown here is derived from an EMBL/GenBank/DDBJ whole genome shotgun (WGS) entry which is preliminary data.</text>
</comment>
<dbReference type="PANTHER" id="PTHR47790">
    <property type="entry name" value="TRNA/TMRNA (URACIL-C(5))-METHYLTRANSFERASE"/>
    <property type="match status" value="1"/>
</dbReference>
<comment type="catalytic activity">
    <reaction evidence="5">
        <text>uridine(54) in tRNA + S-adenosyl-L-methionine = 5-methyluridine(54) in tRNA + S-adenosyl-L-homocysteine + H(+)</text>
        <dbReference type="Rhea" id="RHEA:42712"/>
        <dbReference type="Rhea" id="RHEA-COMP:10167"/>
        <dbReference type="Rhea" id="RHEA-COMP:10193"/>
        <dbReference type="ChEBI" id="CHEBI:15378"/>
        <dbReference type="ChEBI" id="CHEBI:57856"/>
        <dbReference type="ChEBI" id="CHEBI:59789"/>
        <dbReference type="ChEBI" id="CHEBI:65315"/>
        <dbReference type="ChEBI" id="CHEBI:74447"/>
        <dbReference type="EC" id="2.1.1.35"/>
    </reaction>
</comment>
<evidence type="ECO:0000256" key="6">
    <source>
        <dbReference type="PROSITE-ProRule" id="PRU01024"/>
    </source>
</evidence>
<dbReference type="InterPro" id="IPR011869">
    <property type="entry name" value="TrmA_MeTrfase"/>
</dbReference>
<dbReference type="PROSITE" id="PS01231">
    <property type="entry name" value="TRMA_2"/>
    <property type="match status" value="1"/>
</dbReference>
<name>A0ABT3TJ52_9GAMM</name>
<dbReference type="PROSITE" id="PS51687">
    <property type="entry name" value="SAM_MT_RNA_M5U"/>
    <property type="match status" value="1"/>
</dbReference>
<comment type="catalytic activity">
    <reaction evidence="5">
        <text>uridine(341) in tmRNA + S-adenosyl-L-methionine = 5-methyluridine(341) in tmRNA + S-adenosyl-L-homocysteine + H(+)</text>
        <dbReference type="Rhea" id="RHEA:43612"/>
        <dbReference type="Rhea" id="RHEA-COMP:10630"/>
        <dbReference type="Rhea" id="RHEA-COMP:10631"/>
        <dbReference type="ChEBI" id="CHEBI:15378"/>
        <dbReference type="ChEBI" id="CHEBI:57856"/>
        <dbReference type="ChEBI" id="CHEBI:59789"/>
        <dbReference type="ChEBI" id="CHEBI:65315"/>
        <dbReference type="ChEBI" id="CHEBI:74447"/>
    </reaction>
</comment>
<dbReference type="GO" id="GO:0032259">
    <property type="term" value="P:methylation"/>
    <property type="evidence" value="ECO:0007669"/>
    <property type="project" value="UniProtKB-KW"/>
</dbReference>
<evidence type="ECO:0000256" key="1">
    <source>
        <dbReference type="ARBA" id="ARBA00022603"/>
    </source>
</evidence>
<keyword evidence="3 5" id="KW-0949">S-adenosyl-L-methionine</keyword>
<dbReference type="EC" id="2.1.1.35" evidence="5"/>
<feature type="binding site" evidence="5 6">
    <location>
        <position position="187"/>
    </location>
    <ligand>
        <name>S-adenosyl-L-methionine</name>
        <dbReference type="ChEBI" id="CHEBI:59789"/>
    </ligand>
</feature>
<feature type="binding site" evidence="5">
    <location>
        <position position="220"/>
    </location>
    <ligand>
        <name>S-adenosyl-L-methionine</name>
        <dbReference type="ChEBI" id="CHEBI:59789"/>
    </ligand>
</feature>
<dbReference type="InterPro" id="IPR030390">
    <property type="entry name" value="MeTrfase_TrmA_AS"/>
</dbReference>
<dbReference type="HAMAP" id="MF_01011">
    <property type="entry name" value="RNA_methyltr_TrmA"/>
    <property type="match status" value="1"/>
</dbReference>
<dbReference type="RefSeq" id="WP_279245393.1">
    <property type="nucleotide sequence ID" value="NZ_SHNN01000002.1"/>
</dbReference>
<proteinExistence type="inferred from homology"/>
<feature type="active site" description="Nucleophile" evidence="5 6">
    <location>
        <position position="323"/>
    </location>
</feature>
<protein>
    <recommendedName>
        <fullName evidence="5">tRNA/tmRNA (uracil-C(5))-methyltransferase</fullName>
        <ecNumber evidence="5">2.1.1.35</ecNumber>
    </recommendedName>
    <alternativeName>
        <fullName evidence="5">tRNA (uracil(54)-C(5))-methyltransferase</fullName>
    </alternativeName>
    <alternativeName>
        <fullName evidence="5">tRNA(m5U54)-methyltransferase</fullName>
        <shortName evidence="5">RUMT</shortName>
    </alternativeName>
    <alternativeName>
        <fullName evidence="5">tmRNA (uracil(341)-C(5))-methyltransferase</fullName>
    </alternativeName>
</protein>
<evidence type="ECO:0000256" key="3">
    <source>
        <dbReference type="ARBA" id="ARBA00022691"/>
    </source>
</evidence>
<dbReference type="InterPro" id="IPR030391">
    <property type="entry name" value="MeTrfase_TrmA_CS"/>
</dbReference>
<keyword evidence="2 5" id="KW-0808">Transferase</keyword>
<feature type="active site" description="Proton acceptor" evidence="5">
    <location>
        <position position="357"/>
    </location>
</feature>
<dbReference type="PANTHER" id="PTHR47790:SF2">
    <property type="entry name" value="TRNA_TMRNA (URACIL-C(5))-METHYLTRANSFERASE"/>
    <property type="match status" value="1"/>
</dbReference>
<keyword evidence="9" id="KW-1185">Reference proteome</keyword>
<dbReference type="CDD" id="cd02440">
    <property type="entry name" value="AdoMet_MTases"/>
    <property type="match status" value="1"/>
</dbReference>
<evidence type="ECO:0000313" key="9">
    <source>
        <dbReference type="Proteomes" id="UP001143362"/>
    </source>
</evidence>
<dbReference type="Gene3D" id="2.40.50.1070">
    <property type="match status" value="1"/>
</dbReference>
<dbReference type="InterPro" id="IPR029063">
    <property type="entry name" value="SAM-dependent_MTases_sf"/>
</dbReference>